<dbReference type="OrthoDB" id="9793784at2"/>
<evidence type="ECO:0000256" key="7">
    <source>
        <dbReference type="ARBA" id="ARBA00022723"/>
    </source>
</evidence>
<dbReference type="GO" id="GO:0020037">
    <property type="term" value="F:heme binding"/>
    <property type="evidence" value="ECO:0007669"/>
    <property type="project" value="TreeGrafter"/>
</dbReference>
<accession>A0A7R6STQ3</accession>
<evidence type="ECO:0000256" key="4">
    <source>
        <dbReference type="ARBA" id="ARBA00022475"/>
    </source>
</evidence>
<dbReference type="InterPro" id="IPR052168">
    <property type="entry name" value="Cytochrome_b561_oxidase"/>
</dbReference>
<evidence type="ECO:0000256" key="9">
    <source>
        <dbReference type="ARBA" id="ARBA00022989"/>
    </source>
</evidence>
<evidence type="ECO:0000256" key="12">
    <source>
        <dbReference type="ARBA" id="ARBA00037975"/>
    </source>
</evidence>
<comment type="subcellular location">
    <subcellularLocation>
        <location evidence="2">Cell membrane</location>
        <topology evidence="2">Multi-pass membrane protein</topology>
    </subcellularLocation>
</comment>
<sequence length="188" mass="21259">MTTPVKNNLHTYGMGSIIIHWSMALIIIGMYPLGLYIDTLDYYDPAYRTIPQWHKSIGLILMSLLILRMLWRVINVQPLPMPQPRLLQTITKLAHSGLYLLLLIALISGYMISTADGRPIALFNLFEVPALPAVTENQEDIAGEIHYWSTTTLITLAGLHALAALKHHYINKDNTLKRMLGMHQETNS</sequence>
<gene>
    <name evidence="15" type="ORF">AMJAP_2277</name>
</gene>
<evidence type="ECO:0000313" key="15">
    <source>
        <dbReference type="EMBL" id="BBB26867.1"/>
    </source>
</evidence>
<dbReference type="KEGG" id="ajp:AMJAP_2277"/>
<dbReference type="Proteomes" id="UP000595663">
    <property type="component" value="Chromosome"/>
</dbReference>
<dbReference type="GO" id="GO:0005886">
    <property type="term" value="C:plasma membrane"/>
    <property type="evidence" value="ECO:0007669"/>
    <property type="project" value="UniProtKB-SubCell"/>
</dbReference>
<feature type="transmembrane region" description="Helical" evidence="13">
    <location>
        <begin position="145"/>
        <end position="165"/>
    </location>
</feature>
<keyword evidence="5" id="KW-0349">Heme</keyword>
<dbReference type="InterPro" id="IPR016174">
    <property type="entry name" value="Di-haem_cyt_TM"/>
</dbReference>
<feature type="transmembrane region" description="Helical" evidence="13">
    <location>
        <begin position="92"/>
        <end position="112"/>
    </location>
</feature>
<dbReference type="GO" id="GO:0022904">
    <property type="term" value="P:respiratory electron transport chain"/>
    <property type="evidence" value="ECO:0007669"/>
    <property type="project" value="InterPro"/>
</dbReference>
<protein>
    <submittedName>
        <fullName evidence="15">Cytochrome b561</fullName>
    </submittedName>
</protein>
<feature type="domain" description="Cytochrome b561 bacterial/Ni-hydrogenase" evidence="14">
    <location>
        <begin position="12"/>
        <end position="181"/>
    </location>
</feature>
<evidence type="ECO:0000256" key="6">
    <source>
        <dbReference type="ARBA" id="ARBA00022692"/>
    </source>
</evidence>
<dbReference type="GO" id="GO:0046872">
    <property type="term" value="F:metal ion binding"/>
    <property type="evidence" value="ECO:0007669"/>
    <property type="project" value="UniProtKB-KW"/>
</dbReference>
<evidence type="ECO:0000256" key="2">
    <source>
        <dbReference type="ARBA" id="ARBA00004651"/>
    </source>
</evidence>
<evidence type="ECO:0000256" key="5">
    <source>
        <dbReference type="ARBA" id="ARBA00022617"/>
    </source>
</evidence>
<dbReference type="Pfam" id="PF01292">
    <property type="entry name" value="Ni_hydr_CYTB"/>
    <property type="match status" value="1"/>
</dbReference>
<keyword evidence="16" id="KW-1185">Reference proteome</keyword>
<evidence type="ECO:0000256" key="13">
    <source>
        <dbReference type="SAM" id="Phobius"/>
    </source>
</evidence>
<keyword evidence="3" id="KW-0813">Transport</keyword>
<dbReference type="RefSeq" id="WP_019620340.1">
    <property type="nucleotide sequence ID" value="NZ_AP014545.1"/>
</dbReference>
<organism evidence="15 16">
    <name type="scientific">Amphritea japonica ATCC BAA-1530</name>
    <dbReference type="NCBI Taxonomy" id="1278309"/>
    <lineage>
        <taxon>Bacteria</taxon>
        <taxon>Pseudomonadati</taxon>
        <taxon>Pseudomonadota</taxon>
        <taxon>Gammaproteobacteria</taxon>
        <taxon>Oceanospirillales</taxon>
        <taxon>Oceanospirillaceae</taxon>
        <taxon>Amphritea</taxon>
    </lineage>
</organism>
<feature type="transmembrane region" description="Helical" evidence="13">
    <location>
        <begin position="53"/>
        <end position="71"/>
    </location>
</feature>
<comment type="cofactor">
    <cofactor evidence="1">
        <name>heme b</name>
        <dbReference type="ChEBI" id="CHEBI:60344"/>
    </cofactor>
</comment>
<keyword evidence="9 13" id="KW-1133">Transmembrane helix</keyword>
<keyword evidence="6 13" id="KW-0812">Transmembrane</keyword>
<evidence type="ECO:0000256" key="8">
    <source>
        <dbReference type="ARBA" id="ARBA00022982"/>
    </source>
</evidence>
<dbReference type="AlphaFoldDB" id="A0A7R6STQ3"/>
<keyword evidence="11 13" id="KW-0472">Membrane</keyword>
<evidence type="ECO:0000256" key="10">
    <source>
        <dbReference type="ARBA" id="ARBA00023004"/>
    </source>
</evidence>
<evidence type="ECO:0000259" key="14">
    <source>
        <dbReference type="Pfam" id="PF01292"/>
    </source>
</evidence>
<dbReference type="SUPFAM" id="SSF81342">
    <property type="entry name" value="Transmembrane di-heme cytochromes"/>
    <property type="match status" value="1"/>
</dbReference>
<dbReference type="PANTHER" id="PTHR30529:SF1">
    <property type="entry name" value="CYTOCHROME B561 HOMOLOG 2"/>
    <property type="match status" value="1"/>
</dbReference>
<comment type="similarity">
    <text evidence="12">Belongs to the cytochrome b561 family.</text>
</comment>
<dbReference type="InterPro" id="IPR011577">
    <property type="entry name" value="Cyt_b561_bac/Ni-Hgenase"/>
</dbReference>
<keyword evidence="8" id="KW-0249">Electron transport</keyword>
<dbReference type="Gene3D" id="1.20.950.20">
    <property type="entry name" value="Transmembrane di-heme cytochromes, Chain C"/>
    <property type="match status" value="1"/>
</dbReference>
<evidence type="ECO:0000256" key="3">
    <source>
        <dbReference type="ARBA" id="ARBA00022448"/>
    </source>
</evidence>
<proteinExistence type="inferred from homology"/>
<dbReference type="GO" id="GO:0009055">
    <property type="term" value="F:electron transfer activity"/>
    <property type="evidence" value="ECO:0007669"/>
    <property type="project" value="InterPro"/>
</dbReference>
<keyword evidence="10" id="KW-0408">Iron</keyword>
<name>A0A7R6STQ3_9GAMM</name>
<keyword evidence="4" id="KW-1003">Cell membrane</keyword>
<dbReference type="EMBL" id="AP014545">
    <property type="protein sequence ID" value="BBB26867.1"/>
    <property type="molecule type" value="Genomic_DNA"/>
</dbReference>
<evidence type="ECO:0000313" key="16">
    <source>
        <dbReference type="Proteomes" id="UP000595663"/>
    </source>
</evidence>
<dbReference type="PANTHER" id="PTHR30529">
    <property type="entry name" value="CYTOCHROME B561"/>
    <property type="match status" value="1"/>
</dbReference>
<evidence type="ECO:0000256" key="1">
    <source>
        <dbReference type="ARBA" id="ARBA00001970"/>
    </source>
</evidence>
<evidence type="ECO:0000256" key="11">
    <source>
        <dbReference type="ARBA" id="ARBA00023136"/>
    </source>
</evidence>
<feature type="transmembrane region" description="Helical" evidence="13">
    <location>
        <begin position="12"/>
        <end position="33"/>
    </location>
</feature>
<reference evidence="15 16" key="1">
    <citation type="journal article" date="2008" name="Int. J. Syst. Evol. Microbiol.">
        <title>Amphritea japonica sp. nov. and Amphritea balenae sp. nov., isolated from the sediment adjacent to sperm whale carcasses off Kagoshima, Japan.</title>
        <authorList>
            <person name="Miyazaki M."/>
            <person name="Nogi Y."/>
            <person name="Fujiwara Y."/>
            <person name="Kawato M."/>
            <person name="Nagahama T."/>
            <person name="Kubokawa K."/>
            <person name="Horikoshi K."/>
        </authorList>
    </citation>
    <scope>NUCLEOTIDE SEQUENCE [LARGE SCALE GENOMIC DNA]</scope>
    <source>
        <strain evidence="15 16">ATCC BAA-1530</strain>
    </source>
</reference>
<keyword evidence="7" id="KW-0479">Metal-binding</keyword>